<comment type="caution">
    <text evidence="1">The sequence shown here is derived from an EMBL/GenBank/DDBJ whole genome shotgun (WGS) entry which is preliminary data.</text>
</comment>
<dbReference type="Gene3D" id="1.10.260.40">
    <property type="entry name" value="lambda repressor-like DNA-binding domains"/>
    <property type="match status" value="1"/>
</dbReference>
<dbReference type="RefSeq" id="WP_135595545.1">
    <property type="nucleotide sequence ID" value="NZ_RQEZ01000086.1"/>
</dbReference>
<keyword evidence="2" id="KW-1185">Reference proteome</keyword>
<protein>
    <submittedName>
        <fullName evidence="1">XRE family transcriptional regulator</fullName>
    </submittedName>
</protein>
<gene>
    <name evidence="1" type="ORF">EHQ17_04615</name>
</gene>
<name>A0A5F1YER5_9LEPT</name>
<evidence type="ECO:0000313" key="2">
    <source>
        <dbReference type="Proteomes" id="UP000298277"/>
    </source>
</evidence>
<evidence type="ECO:0000313" key="1">
    <source>
        <dbReference type="EMBL" id="TGK36202.1"/>
    </source>
</evidence>
<organism evidence="1 2">
    <name type="scientific">Leptospira gomenensis</name>
    <dbReference type="NCBI Taxonomy" id="2484974"/>
    <lineage>
        <taxon>Bacteria</taxon>
        <taxon>Pseudomonadati</taxon>
        <taxon>Spirochaetota</taxon>
        <taxon>Spirochaetia</taxon>
        <taxon>Leptospirales</taxon>
        <taxon>Leptospiraceae</taxon>
        <taxon>Leptospira</taxon>
    </lineage>
</organism>
<dbReference type="GO" id="GO:0003677">
    <property type="term" value="F:DNA binding"/>
    <property type="evidence" value="ECO:0007669"/>
    <property type="project" value="InterPro"/>
</dbReference>
<accession>A0A5F1YER5</accession>
<proteinExistence type="predicted"/>
<dbReference type="CDD" id="cd00093">
    <property type="entry name" value="HTH_XRE"/>
    <property type="match status" value="1"/>
</dbReference>
<dbReference type="Proteomes" id="UP000298277">
    <property type="component" value="Unassembled WGS sequence"/>
</dbReference>
<dbReference type="InterPro" id="IPR010982">
    <property type="entry name" value="Lambda_DNA-bd_dom_sf"/>
</dbReference>
<dbReference type="AlphaFoldDB" id="A0A5F1YER5"/>
<dbReference type="OrthoDB" id="344800at2"/>
<dbReference type="InterPro" id="IPR001387">
    <property type="entry name" value="Cro/C1-type_HTH"/>
</dbReference>
<dbReference type="EMBL" id="RQFA01000024">
    <property type="protein sequence ID" value="TGK36202.1"/>
    <property type="molecule type" value="Genomic_DNA"/>
</dbReference>
<dbReference type="SUPFAM" id="SSF47413">
    <property type="entry name" value="lambda repressor-like DNA-binding domains"/>
    <property type="match status" value="1"/>
</dbReference>
<reference evidence="1" key="1">
    <citation type="journal article" date="2019" name="PLoS Negl. Trop. Dis.">
        <title>Revisiting the worldwide diversity of Leptospira species in the environment.</title>
        <authorList>
            <person name="Vincent A.T."/>
            <person name="Schiettekatte O."/>
            <person name="Bourhy P."/>
            <person name="Veyrier F.J."/>
            <person name="Picardeau M."/>
        </authorList>
    </citation>
    <scope>NUCLEOTIDE SEQUENCE [LARGE SCALE GENOMIC DNA]</scope>
    <source>
        <strain evidence="1">201800299</strain>
    </source>
</reference>
<sequence>MTVVFIEYFVKKKYPLNTENFEKQKDRFRKIVEFSGLNNTEFGRKVGISKQQVSNILAGSRDISDLLAVTMELVWGFRKEWSQYGIGPEMRTDQFKEELQNRIGEIDQLLFNLNRDPEAKAMLCDYFMLNPERQSLVKALVRNFKNEIS</sequence>